<sequence length="82" mass="8757">MRWKGTSVITSPAISTKSVTMWARTWRSASAEPALSGTTSSSTCSGPLYDSDTHVASCESQRSTVSTSTCLNECERVSSSSW</sequence>
<evidence type="ECO:0000313" key="1">
    <source>
        <dbReference type="EMBL" id="KOO28531.1"/>
    </source>
</evidence>
<dbReference type="AlphaFoldDB" id="A0A0M0JPL8"/>
<name>A0A0M0JPL8_9EUKA</name>
<keyword evidence="2" id="KW-1185">Reference proteome</keyword>
<evidence type="ECO:0000313" key="2">
    <source>
        <dbReference type="Proteomes" id="UP000037460"/>
    </source>
</evidence>
<gene>
    <name evidence="1" type="ORF">Ctob_011262</name>
</gene>
<organism evidence="1 2">
    <name type="scientific">Chrysochromulina tobinii</name>
    <dbReference type="NCBI Taxonomy" id="1460289"/>
    <lineage>
        <taxon>Eukaryota</taxon>
        <taxon>Haptista</taxon>
        <taxon>Haptophyta</taxon>
        <taxon>Prymnesiophyceae</taxon>
        <taxon>Prymnesiales</taxon>
        <taxon>Chrysochromulinaceae</taxon>
        <taxon>Chrysochromulina</taxon>
    </lineage>
</organism>
<protein>
    <submittedName>
        <fullName evidence="1">Uncharacterized protein</fullName>
    </submittedName>
</protein>
<comment type="caution">
    <text evidence="1">The sequence shown here is derived from an EMBL/GenBank/DDBJ whole genome shotgun (WGS) entry which is preliminary data.</text>
</comment>
<proteinExistence type="predicted"/>
<accession>A0A0M0JPL8</accession>
<dbReference type="Proteomes" id="UP000037460">
    <property type="component" value="Unassembled WGS sequence"/>
</dbReference>
<reference evidence="2" key="1">
    <citation type="journal article" date="2015" name="PLoS Genet.">
        <title>Genome Sequence and Transcriptome Analyses of Chrysochromulina tobin: Metabolic Tools for Enhanced Algal Fitness in the Prominent Order Prymnesiales (Haptophyceae).</title>
        <authorList>
            <person name="Hovde B.T."/>
            <person name="Deodato C.R."/>
            <person name="Hunsperger H.M."/>
            <person name="Ryken S.A."/>
            <person name="Yost W."/>
            <person name="Jha R.K."/>
            <person name="Patterson J."/>
            <person name="Monnat R.J. Jr."/>
            <person name="Barlow S.B."/>
            <person name="Starkenburg S.R."/>
            <person name="Cattolico R.A."/>
        </authorList>
    </citation>
    <scope>NUCLEOTIDE SEQUENCE</scope>
    <source>
        <strain evidence="2">CCMP291</strain>
    </source>
</reference>
<dbReference type="EMBL" id="JWZX01002558">
    <property type="protein sequence ID" value="KOO28531.1"/>
    <property type="molecule type" value="Genomic_DNA"/>
</dbReference>